<keyword evidence="2" id="KW-1185">Reference proteome</keyword>
<dbReference type="AlphaFoldDB" id="A0A838ZJC9"/>
<protein>
    <submittedName>
        <fullName evidence="1">Uncharacterized protein</fullName>
    </submittedName>
</protein>
<gene>
    <name evidence="1" type="ORF">HU137_06180</name>
</gene>
<sequence>MNLTAQKKKLIQWIDSVNDPKILEEIERFSKEEPFDFENEIQNAITANELKKRTTEFLKKLDWTK</sequence>
<dbReference type="EMBL" id="JACDZE010000001">
    <property type="protein sequence ID" value="MBA5629358.1"/>
    <property type="molecule type" value="Genomic_DNA"/>
</dbReference>
<dbReference type="RefSeq" id="WP_182042914.1">
    <property type="nucleotide sequence ID" value="NZ_JACDZE010000001.1"/>
</dbReference>
<accession>A0A838ZJC9</accession>
<evidence type="ECO:0000313" key="2">
    <source>
        <dbReference type="Proteomes" id="UP000552241"/>
    </source>
</evidence>
<reference evidence="1 2" key="1">
    <citation type="submission" date="2020-07" db="EMBL/GenBank/DDBJ databases">
        <title>Moheibacter lacus sp. nov., a member of the family Flavobacteriaceae isolated from freshwater lake sediment.</title>
        <authorList>
            <person name="Liu Y."/>
        </authorList>
    </citation>
    <scope>NUCLEOTIDE SEQUENCE [LARGE SCALE GENOMIC DNA]</scope>
    <source>
        <strain evidence="1 2">BDHS18</strain>
    </source>
</reference>
<name>A0A838ZJC9_9FLAO</name>
<comment type="caution">
    <text evidence="1">The sequence shown here is derived from an EMBL/GenBank/DDBJ whole genome shotgun (WGS) entry which is preliminary data.</text>
</comment>
<proteinExistence type="predicted"/>
<dbReference type="Proteomes" id="UP000552241">
    <property type="component" value="Unassembled WGS sequence"/>
</dbReference>
<evidence type="ECO:0000313" key="1">
    <source>
        <dbReference type="EMBL" id="MBA5629358.1"/>
    </source>
</evidence>
<organism evidence="1 2">
    <name type="scientific">Moheibacter lacus</name>
    <dbReference type="NCBI Taxonomy" id="2745851"/>
    <lineage>
        <taxon>Bacteria</taxon>
        <taxon>Pseudomonadati</taxon>
        <taxon>Bacteroidota</taxon>
        <taxon>Flavobacteriia</taxon>
        <taxon>Flavobacteriales</taxon>
        <taxon>Weeksellaceae</taxon>
        <taxon>Moheibacter</taxon>
    </lineage>
</organism>